<comment type="caution">
    <text evidence="1">The sequence shown here is derived from an EMBL/GenBank/DDBJ whole genome shotgun (WGS) entry which is preliminary data.</text>
</comment>
<evidence type="ECO:0000313" key="2">
    <source>
        <dbReference type="Proteomes" id="UP000821845"/>
    </source>
</evidence>
<dbReference type="Proteomes" id="UP000821845">
    <property type="component" value="Chromosome 5"/>
</dbReference>
<name>A0ACB7S3U9_HYAAI</name>
<organism evidence="1 2">
    <name type="scientific">Hyalomma asiaticum</name>
    <name type="common">Tick</name>
    <dbReference type="NCBI Taxonomy" id="266040"/>
    <lineage>
        <taxon>Eukaryota</taxon>
        <taxon>Metazoa</taxon>
        <taxon>Ecdysozoa</taxon>
        <taxon>Arthropoda</taxon>
        <taxon>Chelicerata</taxon>
        <taxon>Arachnida</taxon>
        <taxon>Acari</taxon>
        <taxon>Parasitiformes</taxon>
        <taxon>Ixodida</taxon>
        <taxon>Ixodoidea</taxon>
        <taxon>Ixodidae</taxon>
        <taxon>Hyalomminae</taxon>
        <taxon>Hyalomma</taxon>
    </lineage>
</organism>
<dbReference type="EMBL" id="CM023485">
    <property type="protein sequence ID" value="KAH6929596.1"/>
    <property type="molecule type" value="Genomic_DNA"/>
</dbReference>
<keyword evidence="2" id="KW-1185">Reference proteome</keyword>
<sequence length="1091" mass="121482">MKGPVTLIALTAVLGTCGCFQTECNTLSWNVSKEDHPALPPERLEELLRCPEQLHGCNASHVNCWGFSGVTCSCAANCERYGDCCWDAGGSLSSPTTSKCIQKYVKELSVTDFYVVSGCDPKWPDDEVRGSCENADKFQETFYGIPVTTEREVTYFNAYCALCNYDLDNTSMFWNVSEKDENASFPFFAPPLYAPPPYALEKRDIFFRTCDASVIGIQTCPGGTDPETKRKCLTYFAPVKYETNGTDVVYKNVYCGLCNDAELSTMKCLPKPVAPDIYGHVAKVSPFLPNLVSIIIRPVVRLDTCFSWHKGKCHIKTPLYRYTNVSTQMAANETAGILASVTSSGHESNNVKSYLTVICLSLSLVCLFLKGVVYLSYKSSRIFFIEDARFRFRQRYSAAICFFSWETASMCPNQSAVLSFDIWKNVAADRLTSSSHRRFLLYALIAWGGPLIVIAVCLVLNWTAPDFVFSPQYGRFACWIGSIWGQLAFFLMPMGTLLVLDIGLYVHIVVHIRSTAKQVTAFDFKGGGNKSHMALFVKLAFIMGTTWLLAFVGAFVSVFALDVLVIVFIGLQGVYLFFGFKDYEYLLRRRSRRKRTAVATGVSTARTELPSSGKDSNSREDIRPSSAALHGCSASRISCSGFYALTCSCAANCELYGDCCWDAGGSLSSPAASTCIGRKVDNYLFREFYVVSACNPRWPLDEARNSCENATNLEDPFYRIPVTTKRPATYLNAFCALCNYDLDNKSVFWNASGSAGGDFQVAPPQYVLENGDVFFWPCDANLVDVDTCPEGTDPETKRKCLTYFAPVQYKTNETELVYKNVYCGLCNDAELSAMKCVQKQAVSEFQFQEELVSSARPNLLTLIRPVVSNDTCFSWHNGRCYIRTPQYRYADVSTPMAENETTANMTNGTNNGHEPYNVLNYLTVICISLSLACLFLKALIYVVYRTSRTFSSRQHMEPARLLSRTYGDLLVLDIGLYAHIVAHIRSTTRQVTAFDFKSGNSKSHMALFVKLAFIMGTTWLLGFVGAFVNVLVLDIIVTILLGLQGVYLFFGFKDYEYLLPRLTRRKQRAVVATGVATAHTELSSSGIAFNS</sequence>
<accession>A0ACB7S3U9</accession>
<proteinExistence type="predicted"/>
<reference evidence="1" key="1">
    <citation type="submission" date="2020-05" db="EMBL/GenBank/DDBJ databases">
        <title>Large-scale comparative analyses of tick genomes elucidate their genetic diversity and vector capacities.</title>
        <authorList>
            <person name="Jia N."/>
            <person name="Wang J."/>
            <person name="Shi W."/>
            <person name="Du L."/>
            <person name="Sun Y."/>
            <person name="Zhan W."/>
            <person name="Jiang J."/>
            <person name="Wang Q."/>
            <person name="Zhang B."/>
            <person name="Ji P."/>
            <person name="Sakyi L.B."/>
            <person name="Cui X."/>
            <person name="Yuan T."/>
            <person name="Jiang B."/>
            <person name="Yang W."/>
            <person name="Lam T.T.-Y."/>
            <person name="Chang Q."/>
            <person name="Ding S."/>
            <person name="Wang X."/>
            <person name="Zhu J."/>
            <person name="Ruan X."/>
            <person name="Zhao L."/>
            <person name="Wei J."/>
            <person name="Que T."/>
            <person name="Du C."/>
            <person name="Cheng J."/>
            <person name="Dai P."/>
            <person name="Han X."/>
            <person name="Huang E."/>
            <person name="Gao Y."/>
            <person name="Liu J."/>
            <person name="Shao H."/>
            <person name="Ye R."/>
            <person name="Li L."/>
            <person name="Wei W."/>
            <person name="Wang X."/>
            <person name="Wang C."/>
            <person name="Yang T."/>
            <person name="Huo Q."/>
            <person name="Li W."/>
            <person name="Guo W."/>
            <person name="Chen H."/>
            <person name="Zhou L."/>
            <person name="Ni X."/>
            <person name="Tian J."/>
            <person name="Zhou Y."/>
            <person name="Sheng Y."/>
            <person name="Liu T."/>
            <person name="Pan Y."/>
            <person name="Xia L."/>
            <person name="Li J."/>
            <person name="Zhao F."/>
            <person name="Cao W."/>
        </authorList>
    </citation>
    <scope>NUCLEOTIDE SEQUENCE</scope>
    <source>
        <strain evidence="1">Hyas-2018</strain>
    </source>
</reference>
<evidence type="ECO:0000313" key="1">
    <source>
        <dbReference type="EMBL" id="KAH6929596.1"/>
    </source>
</evidence>
<protein>
    <submittedName>
        <fullName evidence="1">Uncharacterized protein</fullName>
    </submittedName>
</protein>
<gene>
    <name evidence="1" type="ORF">HPB50_002804</name>
</gene>